<dbReference type="InParanoid" id="A0A068VAB7"/>
<proteinExistence type="predicted"/>
<dbReference type="Proteomes" id="UP000295252">
    <property type="component" value="Unassembled WGS sequence"/>
</dbReference>
<dbReference type="AlphaFoldDB" id="A0A068VAB7"/>
<reference evidence="2" key="1">
    <citation type="journal article" date="2014" name="Science">
        <title>The coffee genome provides insight into the convergent evolution of caffeine biosynthesis.</title>
        <authorList>
            <person name="Denoeud F."/>
            <person name="Carretero-Paulet L."/>
            <person name="Dereeper A."/>
            <person name="Droc G."/>
            <person name="Guyot R."/>
            <person name="Pietrella M."/>
            <person name="Zheng C."/>
            <person name="Alberti A."/>
            <person name="Anthony F."/>
            <person name="Aprea G."/>
            <person name="Aury J.M."/>
            <person name="Bento P."/>
            <person name="Bernard M."/>
            <person name="Bocs S."/>
            <person name="Campa C."/>
            <person name="Cenci A."/>
            <person name="Combes M.C."/>
            <person name="Crouzillat D."/>
            <person name="Da Silva C."/>
            <person name="Daddiego L."/>
            <person name="De Bellis F."/>
            <person name="Dussert S."/>
            <person name="Garsmeur O."/>
            <person name="Gayraud T."/>
            <person name="Guignon V."/>
            <person name="Jahn K."/>
            <person name="Jamilloux V."/>
            <person name="Joet T."/>
            <person name="Labadie K."/>
            <person name="Lan T."/>
            <person name="Leclercq J."/>
            <person name="Lepelley M."/>
            <person name="Leroy T."/>
            <person name="Li L.T."/>
            <person name="Librado P."/>
            <person name="Lopez L."/>
            <person name="Munoz A."/>
            <person name="Noel B."/>
            <person name="Pallavicini A."/>
            <person name="Perrotta G."/>
            <person name="Poncet V."/>
            <person name="Pot D."/>
            <person name="Priyono X."/>
            <person name="Rigoreau M."/>
            <person name="Rouard M."/>
            <person name="Rozas J."/>
            <person name="Tranchant-Dubreuil C."/>
            <person name="VanBuren R."/>
            <person name="Zhang Q."/>
            <person name="Andrade A.C."/>
            <person name="Argout X."/>
            <person name="Bertrand B."/>
            <person name="de Kochko A."/>
            <person name="Graziosi G."/>
            <person name="Henry R.J."/>
            <person name="Jayarama X."/>
            <person name="Ming R."/>
            <person name="Nagai C."/>
            <person name="Rounsley S."/>
            <person name="Sankoff D."/>
            <person name="Giuliano G."/>
            <person name="Albert V.A."/>
            <person name="Wincker P."/>
            <person name="Lashermes P."/>
        </authorList>
    </citation>
    <scope>NUCLEOTIDE SEQUENCE [LARGE SCALE GENOMIC DNA]</scope>
    <source>
        <strain evidence="2">cv. DH200-94</strain>
    </source>
</reference>
<sequence>MPFYTSQSNILMTWTLSLTMLPSTKLVAYASSQIGVLEPLSCSGGI</sequence>
<gene>
    <name evidence="1" type="ORF">GSCOC_T00012209001</name>
</gene>
<organism evidence="1 2">
    <name type="scientific">Coffea canephora</name>
    <name type="common">Robusta coffee</name>
    <dbReference type="NCBI Taxonomy" id="49390"/>
    <lineage>
        <taxon>Eukaryota</taxon>
        <taxon>Viridiplantae</taxon>
        <taxon>Streptophyta</taxon>
        <taxon>Embryophyta</taxon>
        <taxon>Tracheophyta</taxon>
        <taxon>Spermatophyta</taxon>
        <taxon>Magnoliopsida</taxon>
        <taxon>eudicotyledons</taxon>
        <taxon>Gunneridae</taxon>
        <taxon>Pentapetalae</taxon>
        <taxon>asterids</taxon>
        <taxon>lamiids</taxon>
        <taxon>Gentianales</taxon>
        <taxon>Rubiaceae</taxon>
        <taxon>Ixoroideae</taxon>
        <taxon>Gardenieae complex</taxon>
        <taxon>Bertiereae - Coffeeae clade</taxon>
        <taxon>Coffeeae</taxon>
        <taxon>Coffea</taxon>
    </lineage>
</organism>
<protein>
    <submittedName>
        <fullName evidence="1">DH200=94 genomic scaffold, scaffold_171</fullName>
    </submittedName>
</protein>
<accession>A0A068VAB7</accession>
<evidence type="ECO:0000313" key="2">
    <source>
        <dbReference type="Proteomes" id="UP000295252"/>
    </source>
</evidence>
<keyword evidence="2" id="KW-1185">Reference proteome</keyword>
<dbReference type="EMBL" id="HG739255">
    <property type="protein sequence ID" value="CDP17646.1"/>
    <property type="molecule type" value="Genomic_DNA"/>
</dbReference>
<evidence type="ECO:0000313" key="1">
    <source>
        <dbReference type="EMBL" id="CDP17646.1"/>
    </source>
</evidence>
<dbReference type="Gramene" id="CDP17646">
    <property type="protein sequence ID" value="CDP17646"/>
    <property type="gene ID" value="GSCOC_T00012209001"/>
</dbReference>
<name>A0A068VAB7_COFCA</name>